<evidence type="ECO:0000313" key="2">
    <source>
        <dbReference type="Proteomes" id="UP000679725"/>
    </source>
</evidence>
<comment type="caution">
    <text evidence="1">The sequence shown here is derived from an EMBL/GenBank/DDBJ whole genome shotgun (WGS) entry which is preliminary data.</text>
</comment>
<dbReference type="EMBL" id="CAJRAU010000003">
    <property type="protein sequence ID" value="CAG5069664.1"/>
    <property type="molecule type" value="Genomic_DNA"/>
</dbReference>
<dbReference type="InterPro" id="IPR029060">
    <property type="entry name" value="PIN-like_dom_sf"/>
</dbReference>
<organism evidence="1 2">
    <name type="scientific">Dyadobacter linearis</name>
    <dbReference type="NCBI Taxonomy" id="2823330"/>
    <lineage>
        <taxon>Bacteria</taxon>
        <taxon>Pseudomonadati</taxon>
        <taxon>Bacteroidota</taxon>
        <taxon>Cytophagia</taxon>
        <taxon>Cytophagales</taxon>
        <taxon>Spirosomataceae</taxon>
        <taxon>Dyadobacter</taxon>
    </lineage>
</organism>
<gene>
    <name evidence="1" type="ORF">DYBT9623_02400</name>
</gene>
<protein>
    <recommendedName>
        <fullName evidence="3">PIN domain-containing protein</fullName>
    </recommendedName>
</protein>
<dbReference type="Gene3D" id="3.40.50.1010">
    <property type="entry name" value="5'-nuclease"/>
    <property type="match status" value="1"/>
</dbReference>
<reference evidence="1 2" key="1">
    <citation type="submission" date="2021-04" db="EMBL/GenBank/DDBJ databases">
        <authorList>
            <person name="Rodrigo-Torres L."/>
            <person name="Arahal R. D."/>
            <person name="Lucena T."/>
        </authorList>
    </citation>
    <scope>NUCLEOTIDE SEQUENCE [LARGE SCALE GENOMIC DNA]</scope>
    <source>
        <strain evidence="1 2">CECT 9623</strain>
    </source>
</reference>
<sequence length="53" mass="6208">MKYLLDTHTLLWFLEDNAKLSRKTKSLIEAVDNDVYVSVTSWFEIQSNLQSES</sequence>
<evidence type="ECO:0008006" key="3">
    <source>
        <dbReference type="Google" id="ProtNLM"/>
    </source>
</evidence>
<name>A0ABN7R8T0_9BACT</name>
<keyword evidence="2" id="KW-1185">Reference proteome</keyword>
<dbReference type="PANTHER" id="PTHR36173">
    <property type="entry name" value="RIBONUCLEASE VAPC16-RELATED"/>
    <property type="match status" value="1"/>
</dbReference>
<dbReference type="InterPro" id="IPR052919">
    <property type="entry name" value="TA_system_RNase"/>
</dbReference>
<evidence type="ECO:0000313" key="1">
    <source>
        <dbReference type="EMBL" id="CAG5069664.1"/>
    </source>
</evidence>
<dbReference type="PANTHER" id="PTHR36173:SF2">
    <property type="entry name" value="RIBONUCLEASE VAPC16"/>
    <property type="match status" value="1"/>
</dbReference>
<dbReference type="SUPFAM" id="SSF88723">
    <property type="entry name" value="PIN domain-like"/>
    <property type="match status" value="1"/>
</dbReference>
<dbReference type="Proteomes" id="UP000679725">
    <property type="component" value="Unassembled WGS sequence"/>
</dbReference>
<accession>A0ABN7R8T0</accession>
<proteinExistence type="predicted"/>